<dbReference type="PANTHER" id="PTHR33498:SF1">
    <property type="entry name" value="TRANSPOSASE FOR INSERTION SEQUENCE ELEMENT IS1557"/>
    <property type="match status" value="1"/>
</dbReference>
<organism evidence="4 5">
    <name type="scientific">Desulfofundulus thermosubterraneus DSM 16057</name>
    <dbReference type="NCBI Taxonomy" id="1121432"/>
    <lineage>
        <taxon>Bacteria</taxon>
        <taxon>Bacillati</taxon>
        <taxon>Bacillota</taxon>
        <taxon>Clostridia</taxon>
        <taxon>Eubacteriales</taxon>
        <taxon>Peptococcaceae</taxon>
        <taxon>Desulfofundulus</taxon>
    </lineage>
</organism>
<feature type="domain" description="Transposase IS204/IS1001/IS1096/IS1165 zinc-finger" evidence="3">
    <location>
        <begin position="4"/>
        <end position="42"/>
    </location>
</feature>
<dbReference type="InterPro" id="IPR032877">
    <property type="entry name" value="Transposase_HTH"/>
</dbReference>
<protein>
    <submittedName>
        <fullName evidence="4">Zinc-finger of transposase IS204/IS1001/IS1096/IS1165</fullName>
    </submittedName>
</protein>
<dbReference type="Pfam" id="PF14690">
    <property type="entry name" value="Zn_ribbon_ISL3"/>
    <property type="match status" value="1"/>
</dbReference>
<gene>
    <name evidence="4" type="ORF">SAMN02745219_02536</name>
</gene>
<evidence type="ECO:0000313" key="4">
    <source>
        <dbReference type="EMBL" id="SHJ43147.1"/>
    </source>
</evidence>
<dbReference type="AlphaFoldDB" id="A0A1M6J8Y3"/>
<dbReference type="InterPro" id="IPR002560">
    <property type="entry name" value="Transposase_DDE"/>
</dbReference>
<dbReference type="Proteomes" id="UP000184529">
    <property type="component" value="Unassembled WGS sequence"/>
</dbReference>
<feature type="domain" description="Transposase IS204/IS1001/IS1096/IS1165 helix-turn-helix" evidence="2">
    <location>
        <begin position="50"/>
        <end position="100"/>
    </location>
</feature>
<reference evidence="5" key="1">
    <citation type="submission" date="2016-11" db="EMBL/GenBank/DDBJ databases">
        <authorList>
            <person name="Varghese N."/>
            <person name="Submissions S."/>
        </authorList>
    </citation>
    <scope>NUCLEOTIDE SEQUENCE [LARGE SCALE GENOMIC DNA]</scope>
    <source>
        <strain evidence="5">DSM 16057</strain>
    </source>
</reference>
<accession>A0A1M6J8Y3</accession>
<evidence type="ECO:0000259" key="3">
    <source>
        <dbReference type="Pfam" id="PF14690"/>
    </source>
</evidence>
<evidence type="ECO:0000313" key="5">
    <source>
        <dbReference type="Proteomes" id="UP000184529"/>
    </source>
</evidence>
<dbReference type="InterPro" id="IPR047951">
    <property type="entry name" value="Transpos_ISL3"/>
</dbReference>
<dbReference type="Pfam" id="PF13542">
    <property type="entry name" value="HTH_Tnp_ISL3"/>
    <property type="match status" value="1"/>
</dbReference>
<dbReference type="Pfam" id="PF01610">
    <property type="entry name" value="DDE_Tnp_ISL3"/>
    <property type="match status" value="1"/>
</dbReference>
<proteinExistence type="predicted"/>
<keyword evidence="4" id="KW-0862">Zinc</keyword>
<dbReference type="EMBL" id="FQZM01000034">
    <property type="protein sequence ID" value="SHJ43147.1"/>
    <property type="molecule type" value="Genomic_DNA"/>
</dbReference>
<keyword evidence="4" id="KW-0479">Metal-binding</keyword>
<dbReference type="NCBIfam" id="NF033550">
    <property type="entry name" value="transpos_ISL3"/>
    <property type="match status" value="1"/>
</dbReference>
<keyword evidence="5" id="KW-1185">Reference proteome</keyword>
<dbReference type="GO" id="GO:0008270">
    <property type="term" value="F:zinc ion binding"/>
    <property type="evidence" value="ECO:0007669"/>
    <property type="project" value="UniProtKB-KW"/>
</dbReference>
<evidence type="ECO:0000259" key="1">
    <source>
        <dbReference type="Pfam" id="PF01610"/>
    </source>
</evidence>
<dbReference type="STRING" id="1121432.SAMN02745219_02536"/>
<evidence type="ECO:0000259" key="2">
    <source>
        <dbReference type="Pfam" id="PF13542"/>
    </source>
</evidence>
<name>A0A1M6J8Y3_9FIRM</name>
<keyword evidence="4" id="KW-0863">Zinc-finger</keyword>
<sequence length="309" mass="35506">MRVRCGRAGAKVYDSEEKTWRHLNFFQYRTYLHARVPWVECPGRCGVRQVRVPWARPRSEFTLYFEGLIMPLVQDMPVKAIAELVGEHDTRIWRILHHYVEEARAKQDYSRVRRVCVIDAAAKRRHDYITLFVDLDAPRLLFATPGKGSDTLTAFREDLQAHRGRPENGETMCYDLSPAFTAGLKAFFSRARLVFDRFHVMKIINTAVDEVRRDESIENRLLKKTRYLWLKNPCNLTAKQRRKLESLKPAPGHGERLQLDTVLPGLFHSTGPGHRRGIPEALVLLGHALQAGAPDPGCLHHQRPLGGYP</sequence>
<feature type="domain" description="Transposase IS204/IS1001/IS1096/IS1165 DDE" evidence="1">
    <location>
        <begin position="119"/>
        <end position="247"/>
    </location>
</feature>
<dbReference type="InterPro" id="IPR029261">
    <property type="entry name" value="Transposase_Znf"/>
</dbReference>
<dbReference type="PANTHER" id="PTHR33498">
    <property type="entry name" value="TRANSPOSASE FOR INSERTION SEQUENCE ELEMENT IS1557"/>
    <property type="match status" value="1"/>
</dbReference>